<name>A0A072TTZ8_MEDTR</name>
<sequence length="199" mass="22987">MCWKLTGGIAFVVVHPFFSDHACLDHVILNLHLGLGRCCCFEIVVAHASIYDGLCWHIYAQYFMGYQLVYVPRFGFGFVKAFIVWSAKRQLTLSRSSIEVEYTDVANVAFESCWLRNLLLELYCLVMKATLVYYGDGNAVYLSKHLVQHQRTKHIKMVSSFKINWVTYYQIFVIEPLTIYIRALSSIVLDVNDVLRVSH</sequence>
<reference evidence="1 3" key="2">
    <citation type="journal article" date="2014" name="BMC Genomics">
        <title>An improved genome release (version Mt4.0) for the model legume Medicago truncatula.</title>
        <authorList>
            <person name="Tang H."/>
            <person name="Krishnakumar V."/>
            <person name="Bidwell S."/>
            <person name="Rosen B."/>
            <person name="Chan A."/>
            <person name="Zhou S."/>
            <person name="Gentzbittel L."/>
            <person name="Childs K.L."/>
            <person name="Yandell M."/>
            <person name="Gundlach H."/>
            <person name="Mayer K.F."/>
            <person name="Schwartz D.C."/>
            <person name="Town C.D."/>
        </authorList>
    </citation>
    <scope>GENOME REANNOTATION</scope>
    <source>
        <strain evidence="1">A17</strain>
        <strain evidence="2 3">cv. Jemalong A17</strain>
    </source>
</reference>
<dbReference type="AlphaFoldDB" id="A0A072TTZ8"/>
<dbReference type="STRING" id="3880.A0A072TTZ8"/>
<accession>A0A072TTZ8</accession>
<evidence type="ECO:0000313" key="2">
    <source>
        <dbReference type="EnsemblPlants" id="KEH20994"/>
    </source>
</evidence>
<gene>
    <name evidence="1" type="ordered locus">MTR_8g096430</name>
</gene>
<reference evidence="2" key="3">
    <citation type="submission" date="2015-04" db="UniProtKB">
        <authorList>
            <consortium name="EnsemblPlants"/>
        </authorList>
    </citation>
    <scope>IDENTIFICATION</scope>
    <source>
        <strain evidence="2">cv. Jemalong A17</strain>
    </source>
</reference>
<dbReference type="PANTHER" id="PTHR11439">
    <property type="entry name" value="GAG-POL-RELATED RETROTRANSPOSON"/>
    <property type="match status" value="1"/>
</dbReference>
<evidence type="ECO:0000313" key="3">
    <source>
        <dbReference type="Proteomes" id="UP000002051"/>
    </source>
</evidence>
<dbReference type="EMBL" id="CM001224">
    <property type="protein sequence ID" value="KEH20994.1"/>
    <property type="molecule type" value="Genomic_DNA"/>
</dbReference>
<reference evidence="1 3" key="1">
    <citation type="journal article" date="2011" name="Nature">
        <title>The Medicago genome provides insight into the evolution of rhizobial symbioses.</title>
        <authorList>
            <person name="Young N.D."/>
            <person name="Debelle F."/>
            <person name="Oldroyd G.E."/>
            <person name="Geurts R."/>
            <person name="Cannon S.B."/>
            <person name="Udvardi M.K."/>
            <person name="Benedito V.A."/>
            <person name="Mayer K.F."/>
            <person name="Gouzy J."/>
            <person name="Schoof H."/>
            <person name="Van de Peer Y."/>
            <person name="Proost S."/>
            <person name="Cook D.R."/>
            <person name="Meyers B.C."/>
            <person name="Spannagl M."/>
            <person name="Cheung F."/>
            <person name="De Mita S."/>
            <person name="Krishnakumar V."/>
            <person name="Gundlach H."/>
            <person name="Zhou S."/>
            <person name="Mudge J."/>
            <person name="Bharti A.K."/>
            <person name="Murray J.D."/>
            <person name="Naoumkina M.A."/>
            <person name="Rosen B."/>
            <person name="Silverstein K.A."/>
            <person name="Tang H."/>
            <person name="Rombauts S."/>
            <person name="Zhao P.X."/>
            <person name="Zhou P."/>
            <person name="Barbe V."/>
            <person name="Bardou P."/>
            <person name="Bechner M."/>
            <person name="Bellec A."/>
            <person name="Berger A."/>
            <person name="Berges H."/>
            <person name="Bidwell S."/>
            <person name="Bisseling T."/>
            <person name="Choisne N."/>
            <person name="Couloux A."/>
            <person name="Denny R."/>
            <person name="Deshpande S."/>
            <person name="Dai X."/>
            <person name="Doyle J.J."/>
            <person name="Dudez A.M."/>
            <person name="Farmer A.D."/>
            <person name="Fouteau S."/>
            <person name="Franken C."/>
            <person name="Gibelin C."/>
            <person name="Gish J."/>
            <person name="Goldstein S."/>
            <person name="Gonzalez A.J."/>
            <person name="Green P.J."/>
            <person name="Hallab A."/>
            <person name="Hartog M."/>
            <person name="Hua A."/>
            <person name="Humphray S.J."/>
            <person name="Jeong D.H."/>
            <person name="Jing Y."/>
            <person name="Jocker A."/>
            <person name="Kenton S.M."/>
            <person name="Kim D.J."/>
            <person name="Klee K."/>
            <person name="Lai H."/>
            <person name="Lang C."/>
            <person name="Lin S."/>
            <person name="Macmil S.L."/>
            <person name="Magdelenat G."/>
            <person name="Matthews L."/>
            <person name="McCorrison J."/>
            <person name="Monaghan E.L."/>
            <person name="Mun J.H."/>
            <person name="Najar F.Z."/>
            <person name="Nicholson C."/>
            <person name="Noirot C."/>
            <person name="O'Bleness M."/>
            <person name="Paule C.R."/>
            <person name="Poulain J."/>
            <person name="Prion F."/>
            <person name="Qin B."/>
            <person name="Qu C."/>
            <person name="Retzel E.F."/>
            <person name="Riddle C."/>
            <person name="Sallet E."/>
            <person name="Samain S."/>
            <person name="Samson N."/>
            <person name="Sanders I."/>
            <person name="Saurat O."/>
            <person name="Scarpelli C."/>
            <person name="Schiex T."/>
            <person name="Segurens B."/>
            <person name="Severin A.J."/>
            <person name="Sherrier D.J."/>
            <person name="Shi R."/>
            <person name="Sims S."/>
            <person name="Singer S.R."/>
            <person name="Sinharoy S."/>
            <person name="Sterck L."/>
            <person name="Viollet A."/>
            <person name="Wang B.B."/>
            <person name="Wang K."/>
            <person name="Wang M."/>
            <person name="Wang X."/>
            <person name="Warfsmann J."/>
            <person name="Weissenbach J."/>
            <person name="White D.D."/>
            <person name="White J.D."/>
            <person name="Wiley G.B."/>
            <person name="Wincker P."/>
            <person name="Xing Y."/>
            <person name="Yang L."/>
            <person name="Yao Z."/>
            <person name="Ying F."/>
            <person name="Zhai J."/>
            <person name="Zhou L."/>
            <person name="Zuber A."/>
            <person name="Denarie J."/>
            <person name="Dixon R.A."/>
            <person name="May G.D."/>
            <person name="Schwartz D.C."/>
            <person name="Rogers J."/>
            <person name="Quetier F."/>
            <person name="Town C.D."/>
            <person name="Roe B.A."/>
        </authorList>
    </citation>
    <scope>NUCLEOTIDE SEQUENCE [LARGE SCALE GENOMIC DNA]</scope>
    <source>
        <strain evidence="1">A17</strain>
        <strain evidence="2 3">cv. Jemalong A17</strain>
    </source>
</reference>
<proteinExistence type="predicted"/>
<protein>
    <submittedName>
        <fullName evidence="1 2">Uncharacterized protein</fullName>
    </submittedName>
</protein>
<evidence type="ECO:0000313" key="1">
    <source>
        <dbReference type="EMBL" id="KEH20994.1"/>
    </source>
</evidence>
<organism evidence="1 3">
    <name type="scientific">Medicago truncatula</name>
    <name type="common">Barrel medic</name>
    <name type="synonym">Medicago tribuloides</name>
    <dbReference type="NCBI Taxonomy" id="3880"/>
    <lineage>
        <taxon>Eukaryota</taxon>
        <taxon>Viridiplantae</taxon>
        <taxon>Streptophyta</taxon>
        <taxon>Embryophyta</taxon>
        <taxon>Tracheophyta</taxon>
        <taxon>Spermatophyta</taxon>
        <taxon>Magnoliopsida</taxon>
        <taxon>eudicotyledons</taxon>
        <taxon>Gunneridae</taxon>
        <taxon>Pentapetalae</taxon>
        <taxon>rosids</taxon>
        <taxon>fabids</taxon>
        <taxon>Fabales</taxon>
        <taxon>Fabaceae</taxon>
        <taxon>Papilionoideae</taxon>
        <taxon>50 kb inversion clade</taxon>
        <taxon>NPAAA clade</taxon>
        <taxon>Hologalegina</taxon>
        <taxon>IRL clade</taxon>
        <taxon>Trifolieae</taxon>
        <taxon>Medicago</taxon>
    </lineage>
</organism>
<dbReference type="Proteomes" id="UP000002051">
    <property type="component" value="Chromosome 8"/>
</dbReference>
<keyword evidence="3" id="KW-1185">Reference proteome</keyword>
<dbReference type="HOGENOM" id="CLU_1374066_0_0_1"/>
<dbReference type="EnsemblPlants" id="KEH20994">
    <property type="protein sequence ID" value="KEH20994"/>
    <property type="gene ID" value="MTR_8g096430"/>
</dbReference>